<keyword evidence="8" id="KW-0220">Diaminopimelate biosynthesis</keyword>
<evidence type="ECO:0000256" key="9">
    <source>
        <dbReference type="ARBA" id="ARBA00047872"/>
    </source>
</evidence>
<comment type="pathway">
    <text evidence="12">Amino-acid biosynthesis; L-methionine biosynthesis via de novo pathway; L-homoserine from L-aspartate: step 1/3.</text>
</comment>
<dbReference type="UniPathway" id="UPA00034">
    <property type="reaction ID" value="UER00015"/>
</dbReference>
<dbReference type="EMBL" id="AZEA01000017">
    <property type="protein sequence ID" value="KRK87665.1"/>
    <property type="molecule type" value="Genomic_DNA"/>
</dbReference>
<feature type="binding site" evidence="10">
    <location>
        <position position="49"/>
    </location>
    <ligand>
        <name>substrate</name>
    </ligand>
</feature>
<evidence type="ECO:0000256" key="2">
    <source>
        <dbReference type="ARBA" id="ARBA00004766"/>
    </source>
</evidence>
<evidence type="ECO:0000256" key="5">
    <source>
        <dbReference type="ARBA" id="ARBA00022741"/>
    </source>
</evidence>
<proteinExistence type="inferred from homology"/>
<evidence type="ECO:0000256" key="10">
    <source>
        <dbReference type="PIRSR" id="PIRSR000726-1"/>
    </source>
</evidence>
<dbReference type="SUPFAM" id="SSF53633">
    <property type="entry name" value="Carbamate kinase-like"/>
    <property type="match status" value="1"/>
</dbReference>
<dbReference type="UniPathway" id="UPA00051">
    <property type="reaction ID" value="UER00462"/>
</dbReference>
<feature type="binding site" evidence="10">
    <location>
        <position position="113"/>
    </location>
    <ligand>
        <name>substrate</name>
    </ligand>
</feature>
<evidence type="ECO:0000256" key="7">
    <source>
        <dbReference type="ARBA" id="ARBA00022840"/>
    </source>
</evidence>
<evidence type="ECO:0000256" key="4">
    <source>
        <dbReference type="ARBA" id="ARBA00022679"/>
    </source>
</evidence>
<feature type="binding site" evidence="10">
    <location>
        <begin position="5"/>
        <end position="8"/>
    </location>
    <ligand>
        <name>ATP</name>
        <dbReference type="ChEBI" id="CHEBI:30616"/>
    </ligand>
</feature>
<keyword evidence="16" id="KW-1185">Reference proteome</keyword>
<evidence type="ECO:0000256" key="6">
    <source>
        <dbReference type="ARBA" id="ARBA00022777"/>
    </source>
</evidence>
<comment type="function">
    <text evidence="1">Catalyzes the phosphorylation of the beta-carboxyl group of aspartic acid with ATP to yield 4-phospho-L-aspartate, which is involved in the branched biosynthetic pathway leading to the biosynthesis of amino acids threonine, isoleucine and methionine.</text>
</comment>
<evidence type="ECO:0000259" key="13">
    <source>
        <dbReference type="Pfam" id="PF00696"/>
    </source>
</evidence>
<dbReference type="PROSITE" id="PS00324">
    <property type="entry name" value="ASPARTOKINASE"/>
    <property type="match status" value="1"/>
</dbReference>
<dbReference type="Pfam" id="PF22468">
    <property type="entry name" value="ACT_9"/>
    <property type="match status" value="1"/>
</dbReference>
<dbReference type="PIRSF" id="PIRSF000726">
    <property type="entry name" value="Asp_kin"/>
    <property type="match status" value="1"/>
</dbReference>
<organism evidence="15 16">
    <name type="scientific">Lentilactobacillus sunkii DSM 19904</name>
    <dbReference type="NCBI Taxonomy" id="1423808"/>
    <lineage>
        <taxon>Bacteria</taxon>
        <taxon>Bacillati</taxon>
        <taxon>Bacillota</taxon>
        <taxon>Bacilli</taxon>
        <taxon>Lactobacillales</taxon>
        <taxon>Lactobacillaceae</taxon>
        <taxon>Lentilactobacillus</taxon>
    </lineage>
</organism>
<reference evidence="15 16" key="1">
    <citation type="journal article" date="2015" name="Genome Announc.">
        <title>Expanding the biotechnology potential of lactobacilli through comparative genomics of 213 strains and associated genera.</title>
        <authorList>
            <person name="Sun Z."/>
            <person name="Harris H.M."/>
            <person name="McCann A."/>
            <person name="Guo C."/>
            <person name="Argimon S."/>
            <person name="Zhang W."/>
            <person name="Yang X."/>
            <person name="Jeffery I.B."/>
            <person name="Cooney J.C."/>
            <person name="Kagawa T.F."/>
            <person name="Liu W."/>
            <person name="Song Y."/>
            <person name="Salvetti E."/>
            <person name="Wrobel A."/>
            <person name="Rasinkangas P."/>
            <person name="Parkhill J."/>
            <person name="Rea M.C."/>
            <person name="O'Sullivan O."/>
            <person name="Ritari J."/>
            <person name="Douillard F.P."/>
            <person name="Paul Ross R."/>
            <person name="Yang R."/>
            <person name="Briner A.E."/>
            <person name="Felis G.E."/>
            <person name="de Vos W.M."/>
            <person name="Barrangou R."/>
            <person name="Klaenhammer T.R."/>
            <person name="Caufield P.W."/>
            <person name="Cui Y."/>
            <person name="Zhang H."/>
            <person name="O'Toole P.W."/>
        </authorList>
    </citation>
    <scope>NUCLEOTIDE SEQUENCE [LARGE SCALE GENOMIC DNA]</scope>
    <source>
        <strain evidence="15 16">DSM 19904</strain>
    </source>
</reference>
<keyword evidence="7 10" id="KW-0067">ATP-binding</keyword>
<dbReference type="Proteomes" id="UP000051581">
    <property type="component" value="Unassembled WGS sequence"/>
</dbReference>
<comment type="caution">
    <text evidence="15">The sequence shown here is derived from an EMBL/GenBank/DDBJ whole genome shotgun (WGS) entry which is preliminary data.</text>
</comment>
<dbReference type="NCBIfam" id="NF006540">
    <property type="entry name" value="PRK09034.1"/>
    <property type="match status" value="1"/>
</dbReference>
<keyword evidence="6 11" id="KW-0418">Kinase</keyword>
<sequence>MKVAKFGGSSVADAGQFKKVRAIVEANADRKVIVVSAAGKSDSEAVKVTDLLIQVEKLRDAGEDYMPVFNHIQSRFVGIRDALGLKVGIETDLKKIGKEIPTCSHDYLVSRGEFLTAKLMANFLGYQFIDAARFLVFDENGVNYGESINRLRDFMSYDDHIVVPGFYGVDENGMTHLMPRGGSDISGALLANFVDADLYENWTDVSGIKMADPRIISNSRKINELTYEELQELSYMGISVFQEEAIQPAKEKQIPIAILNTNHPEEDGTLVVDSAEKNGHQLVTGIAGKKDYVVISIQKYQLNKRLDVMAKVFSVIQKFGVKFDYVPAGTDSVQFLAKRADVDGKLMAIVSALKSECQLDNVKLEKNIAMVAAVSSQLGKRPAIAGKILDLLDNSQIKIHLVVQEGSDIKVVFGVANSDYEKTIEKIYRSTSVSATRLKMVI</sequence>
<dbReference type="InterPro" id="IPR001048">
    <property type="entry name" value="Asp/Glu/Uridylate_kinase"/>
</dbReference>
<evidence type="ECO:0000259" key="14">
    <source>
        <dbReference type="Pfam" id="PF22468"/>
    </source>
</evidence>
<dbReference type="Gene3D" id="3.40.1160.10">
    <property type="entry name" value="Acetylglutamate kinase-like"/>
    <property type="match status" value="1"/>
</dbReference>
<comment type="pathway">
    <text evidence="12">Amino-acid biosynthesis; L-threonine biosynthesis; L-threonine from L-aspartate: step 1/5.</text>
</comment>
<dbReference type="RefSeq" id="WP_057825958.1">
    <property type="nucleotide sequence ID" value="NZ_AZEA01000017.1"/>
</dbReference>
<evidence type="ECO:0000256" key="11">
    <source>
        <dbReference type="RuleBase" id="RU003448"/>
    </source>
</evidence>
<evidence type="ECO:0000313" key="16">
    <source>
        <dbReference type="Proteomes" id="UP000051581"/>
    </source>
</evidence>
<feature type="binding site" evidence="10">
    <location>
        <begin position="203"/>
        <end position="204"/>
    </location>
    <ligand>
        <name>ATP</name>
        <dbReference type="ChEBI" id="CHEBI:30616"/>
    </ligand>
</feature>
<comment type="catalytic activity">
    <reaction evidence="9 11">
        <text>L-aspartate + ATP = 4-phospho-L-aspartate + ADP</text>
        <dbReference type="Rhea" id="RHEA:23776"/>
        <dbReference type="ChEBI" id="CHEBI:29991"/>
        <dbReference type="ChEBI" id="CHEBI:30616"/>
        <dbReference type="ChEBI" id="CHEBI:57535"/>
        <dbReference type="ChEBI" id="CHEBI:456216"/>
        <dbReference type="EC" id="2.7.2.4"/>
    </reaction>
</comment>
<dbReference type="Gene3D" id="3.30.2130.10">
    <property type="entry name" value="VC0802-like"/>
    <property type="match status" value="1"/>
</dbReference>
<dbReference type="GO" id="GO:0005829">
    <property type="term" value="C:cytosol"/>
    <property type="evidence" value="ECO:0007669"/>
    <property type="project" value="TreeGrafter"/>
</dbReference>
<comment type="pathway">
    <text evidence="2 12">Amino-acid biosynthesis; L-lysine biosynthesis via DAP pathway; (S)-tetrahydrodipicolinate from L-aspartate: step 1/4.</text>
</comment>
<gene>
    <name evidence="15" type="ORF">FD17_GL000881</name>
</gene>
<dbReference type="GO" id="GO:0009089">
    <property type="term" value="P:lysine biosynthetic process via diaminopimelate"/>
    <property type="evidence" value="ECO:0007669"/>
    <property type="project" value="UniProtKB-UniPathway"/>
</dbReference>
<evidence type="ECO:0000256" key="12">
    <source>
        <dbReference type="RuleBase" id="RU004249"/>
    </source>
</evidence>
<evidence type="ECO:0000256" key="1">
    <source>
        <dbReference type="ARBA" id="ARBA00003121"/>
    </source>
</evidence>
<dbReference type="PANTHER" id="PTHR21499:SF67">
    <property type="entry name" value="ASPARTOKINASE 3"/>
    <property type="match status" value="1"/>
</dbReference>
<dbReference type="GO" id="GO:0005524">
    <property type="term" value="F:ATP binding"/>
    <property type="evidence" value="ECO:0007669"/>
    <property type="project" value="UniProtKB-KW"/>
</dbReference>
<dbReference type="PATRIC" id="fig|1423808.3.peg.884"/>
<dbReference type="InterPro" id="IPR054352">
    <property type="entry name" value="ACT_Aspartokinase"/>
</dbReference>
<name>A0A0R1L4D9_9LACO</name>
<feature type="binding site" evidence="10">
    <location>
        <position position="214"/>
    </location>
    <ligand>
        <name>ATP</name>
        <dbReference type="ChEBI" id="CHEBI:30616"/>
    </ligand>
</feature>
<evidence type="ECO:0000313" key="15">
    <source>
        <dbReference type="EMBL" id="KRK87665.1"/>
    </source>
</evidence>
<accession>A0A0R1L4D9</accession>
<dbReference type="GO" id="GO:0019877">
    <property type="term" value="P:diaminopimelate biosynthetic process"/>
    <property type="evidence" value="ECO:0007669"/>
    <property type="project" value="UniProtKB-KW"/>
</dbReference>
<dbReference type="NCBIfam" id="TIGR00657">
    <property type="entry name" value="asp_kinases"/>
    <property type="match status" value="1"/>
</dbReference>
<dbReference type="AlphaFoldDB" id="A0A0R1L4D9"/>
<keyword evidence="5 10" id="KW-0547">Nucleotide-binding</keyword>
<comment type="similarity">
    <text evidence="3 11">Belongs to the aspartokinase family.</text>
</comment>
<dbReference type="GO" id="GO:0009088">
    <property type="term" value="P:threonine biosynthetic process"/>
    <property type="evidence" value="ECO:0007669"/>
    <property type="project" value="UniProtKB-UniPathway"/>
</dbReference>
<keyword evidence="12" id="KW-0028">Amino-acid biosynthesis</keyword>
<evidence type="ECO:0000256" key="8">
    <source>
        <dbReference type="ARBA" id="ARBA00022915"/>
    </source>
</evidence>
<dbReference type="InterPro" id="IPR001341">
    <property type="entry name" value="Asp_kinase"/>
</dbReference>
<feature type="domain" description="Aspartate/glutamate/uridylate kinase" evidence="13">
    <location>
        <begin position="2"/>
        <end position="260"/>
    </location>
</feature>
<dbReference type="InterPro" id="IPR036393">
    <property type="entry name" value="AceGlu_kinase-like_sf"/>
</dbReference>
<dbReference type="InterPro" id="IPR005260">
    <property type="entry name" value="Asp_kin_monofn"/>
</dbReference>
<dbReference type="InterPro" id="IPR018042">
    <property type="entry name" value="Aspartate_kinase_CS"/>
</dbReference>
<dbReference type="Pfam" id="PF00696">
    <property type="entry name" value="AA_kinase"/>
    <property type="match status" value="1"/>
</dbReference>
<keyword evidence="4 11" id="KW-0808">Transferase</keyword>
<dbReference type="GO" id="GO:0009090">
    <property type="term" value="P:homoserine biosynthetic process"/>
    <property type="evidence" value="ECO:0007669"/>
    <property type="project" value="TreeGrafter"/>
</dbReference>
<feature type="domain" description="Aspartokinase ACT" evidence="14">
    <location>
        <begin position="371"/>
        <end position="429"/>
    </location>
</feature>
<protein>
    <recommendedName>
        <fullName evidence="11">Aspartokinase</fullName>
        <ecNumber evidence="11">2.7.2.4</ecNumber>
    </recommendedName>
</protein>
<dbReference type="OrthoDB" id="9799110at2"/>
<dbReference type="SUPFAM" id="SSF55021">
    <property type="entry name" value="ACT-like"/>
    <property type="match status" value="2"/>
</dbReference>
<dbReference type="PANTHER" id="PTHR21499">
    <property type="entry name" value="ASPARTATE KINASE"/>
    <property type="match status" value="1"/>
</dbReference>
<dbReference type="InterPro" id="IPR045865">
    <property type="entry name" value="ACT-like_dom_sf"/>
</dbReference>
<dbReference type="UniPathway" id="UPA00050">
    <property type="reaction ID" value="UER00461"/>
</dbReference>
<dbReference type="GO" id="GO:0004072">
    <property type="term" value="F:aspartate kinase activity"/>
    <property type="evidence" value="ECO:0007669"/>
    <property type="project" value="UniProtKB-EC"/>
</dbReference>
<dbReference type="EC" id="2.7.2.4" evidence="11"/>
<evidence type="ECO:0000256" key="3">
    <source>
        <dbReference type="ARBA" id="ARBA00010122"/>
    </source>
</evidence>